<accession>A0A1H3W487</accession>
<proteinExistence type="inferred from homology"/>
<keyword evidence="3 8" id="KW-0813">Transport</keyword>
<comment type="subcellular location">
    <subcellularLocation>
        <location evidence="1 8">Cell membrane</location>
        <topology evidence="1 8">Multi-pass membrane protein</topology>
    </subcellularLocation>
</comment>
<evidence type="ECO:0000256" key="5">
    <source>
        <dbReference type="ARBA" id="ARBA00022692"/>
    </source>
</evidence>
<dbReference type="PANTHER" id="PTHR42929">
    <property type="entry name" value="INNER MEMBRANE ABC TRANSPORTER PERMEASE PROTEIN YDCU-RELATED-RELATED"/>
    <property type="match status" value="1"/>
</dbReference>
<feature type="transmembrane region" description="Helical" evidence="8">
    <location>
        <begin position="317"/>
        <end position="339"/>
    </location>
</feature>
<evidence type="ECO:0000313" key="12">
    <source>
        <dbReference type="Proteomes" id="UP000198703"/>
    </source>
</evidence>
<dbReference type="GO" id="GO:0005886">
    <property type="term" value="C:plasma membrane"/>
    <property type="evidence" value="ECO:0007669"/>
    <property type="project" value="UniProtKB-SubCell"/>
</dbReference>
<gene>
    <name evidence="11" type="ORF">SAMN05444370_101509</name>
</gene>
<feature type="transmembrane region" description="Helical" evidence="8">
    <location>
        <begin position="170"/>
        <end position="193"/>
    </location>
</feature>
<feature type="domain" description="ABC transmembrane type-1" evidence="10">
    <location>
        <begin position="171"/>
        <end position="383"/>
    </location>
</feature>
<feature type="transmembrane region" description="Helical" evidence="8">
    <location>
        <begin position="199"/>
        <end position="218"/>
    </location>
</feature>
<protein>
    <submittedName>
        <fullName evidence="11">Spermidine/putrescine transport system permease protein</fullName>
    </submittedName>
</protein>
<evidence type="ECO:0000256" key="8">
    <source>
        <dbReference type="RuleBase" id="RU363032"/>
    </source>
</evidence>
<dbReference type="InterPro" id="IPR035906">
    <property type="entry name" value="MetI-like_sf"/>
</dbReference>
<evidence type="ECO:0000256" key="6">
    <source>
        <dbReference type="ARBA" id="ARBA00022989"/>
    </source>
</evidence>
<dbReference type="AlphaFoldDB" id="A0A1H3W487"/>
<keyword evidence="4" id="KW-1003">Cell membrane</keyword>
<sequence>MAELVRAYGRGLAAVFAGLTAVWLVLMVALPMANMTKRAFTLEIRDGPSAQMRVELERARQQIAVIDFDIAAAETEIARGSAPAAAPSPSDPFAGLTGRASPGMAAPSPGGGGAEPPEARIERLRAERAEAVAAIPAMAAEVERLRAGEDARAGLSVENFTTMSPLHWRVFGLTFLYCVAVTTIALVVCYPVAYAVAQAQGTGRAGLLLLGLVVPYAINELLRIFAWTMILANNGILNGALDALGVIDLEGGETIRWLASNGSVFAVMVYAYVLFMVFPIYNAIETLERAQIEAARDLGASVWRIHRRVVIPHAKPGIAVGCIMTFMLSAGSISVPGLVGPGLHPDWFSQIIYRNFFEAANWNVGSARALMLLILSTAFIIGVMRAFGVGVKEIAK</sequence>
<dbReference type="EMBL" id="FNQM01000001">
    <property type="protein sequence ID" value="SDZ81929.1"/>
    <property type="molecule type" value="Genomic_DNA"/>
</dbReference>
<keyword evidence="12" id="KW-1185">Reference proteome</keyword>
<feature type="transmembrane region" description="Helical" evidence="8">
    <location>
        <begin position="259"/>
        <end position="281"/>
    </location>
</feature>
<feature type="region of interest" description="Disordered" evidence="9">
    <location>
        <begin position="81"/>
        <end position="117"/>
    </location>
</feature>
<name>A0A1H3W487_9RHOB</name>
<dbReference type="Proteomes" id="UP000198703">
    <property type="component" value="Unassembled WGS sequence"/>
</dbReference>
<evidence type="ECO:0000256" key="9">
    <source>
        <dbReference type="SAM" id="MobiDB-lite"/>
    </source>
</evidence>
<keyword evidence="5 8" id="KW-0812">Transmembrane</keyword>
<dbReference type="CDD" id="cd06261">
    <property type="entry name" value="TM_PBP2"/>
    <property type="match status" value="1"/>
</dbReference>
<dbReference type="InterPro" id="IPR000515">
    <property type="entry name" value="MetI-like"/>
</dbReference>
<keyword evidence="6 8" id="KW-1133">Transmembrane helix</keyword>
<dbReference type="Gene3D" id="1.10.3720.10">
    <property type="entry name" value="MetI-like"/>
    <property type="match status" value="1"/>
</dbReference>
<organism evidence="11 12">
    <name type="scientific">Rubrimonas cliftonensis</name>
    <dbReference type="NCBI Taxonomy" id="89524"/>
    <lineage>
        <taxon>Bacteria</taxon>
        <taxon>Pseudomonadati</taxon>
        <taxon>Pseudomonadota</taxon>
        <taxon>Alphaproteobacteria</taxon>
        <taxon>Rhodobacterales</taxon>
        <taxon>Paracoccaceae</taxon>
        <taxon>Rubrimonas</taxon>
    </lineage>
</organism>
<reference evidence="11 12" key="1">
    <citation type="submission" date="2016-10" db="EMBL/GenBank/DDBJ databases">
        <authorList>
            <person name="de Groot N.N."/>
        </authorList>
    </citation>
    <scope>NUCLEOTIDE SEQUENCE [LARGE SCALE GENOMIC DNA]</scope>
    <source>
        <strain evidence="11 12">DSM 15345</strain>
    </source>
</reference>
<dbReference type="STRING" id="89524.SAMN05444370_101509"/>
<comment type="similarity">
    <text evidence="2">Belongs to the binding-protein-dependent transport system permease family. CysTW subfamily.</text>
</comment>
<keyword evidence="7 8" id="KW-0472">Membrane</keyword>
<dbReference type="GO" id="GO:0055085">
    <property type="term" value="P:transmembrane transport"/>
    <property type="evidence" value="ECO:0007669"/>
    <property type="project" value="InterPro"/>
</dbReference>
<dbReference type="RefSeq" id="WP_217632081.1">
    <property type="nucleotide sequence ID" value="NZ_FNQM01000001.1"/>
</dbReference>
<evidence type="ECO:0000256" key="2">
    <source>
        <dbReference type="ARBA" id="ARBA00007069"/>
    </source>
</evidence>
<dbReference type="PANTHER" id="PTHR42929:SF1">
    <property type="entry name" value="INNER MEMBRANE ABC TRANSPORTER PERMEASE PROTEIN YDCU-RELATED"/>
    <property type="match status" value="1"/>
</dbReference>
<evidence type="ECO:0000256" key="4">
    <source>
        <dbReference type="ARBA" id="ARBA00022475"/>
    </source>
</evidence>
<feature type="transmembrane region" description="Helical" evidence="8">
    <location>
        <begin position="12"/>
        <end position="30"/>
    </location>
</feature>
<evidence type="ECO:0000256" key="3">
    <source>
        <dbReference type="ARBA" id="ARBA00022448"/>
    </source>
</evidence>
<feature type="transmembrane region" description="Helical" evidence="8">
    <location>
        <begin position="369"/>
        <end position="391"/>
    </location>
</feature>
<dbReference type="SUPFAM" id="SSF161098">
    <property type="entry name" value="MetI-like"/>
    <property type="match status" value="1"/>
</dbReference>
<dbReference type="Pfam" id="PF00528">
    <property type="entry name" value="BPD_transp_1"/>
    <property type="match status" value="1"/>
</dbReference>
<evidence type="ECO:0000259" key="10">
    <source>
        <dbReference type="PROSITE" id="PS50928"/>
    </source>
</evidence>
<evidence type="ECO:0000256" key="7">
    <source>
        <dbReference type="ARBA" id="ARBA00023136"/>
    </source>
</evidence>
<dbReference type="PROSITE" id="PS50928">
    <property type="entry name" value="ABC_TM1"/>
    <property type="match status" value="1"/>
</dbReference>
<evidence type="ECO:0000313" key="11">
    <source>
        <dbReference type="EMBL" id="SDZ81929.1"/>
    </source>
</evidence>
<evidence type="ECO:0000256" key="1">
    <source>
        <dbReference type="ARBA" id="ARBA00004651"/>
    </source>
</evidence>